<feature type="transmembrane region" description="Helical" evidence="1">
    <location>
        <begin position="61"/>
        <end position="80"/>
    </location>
</feature>
<feature type="transmembrane region" description="Helical" evidence="1">
    <location>
        <begin position="24"/>
        <end position="41"/>
    </location>
</feature>
<keyword evidence="1" id="KW-0812">Transmembrane</keyword>
<reference evidence="3" key="1">
    <citation type="journal article" date="2019" name="Int. J. Syst. Evol. Microbiol.">
        <title>The Global Catalogue of Microorganisms (GCM) 10K type strain sequencing project: providing services to taxonomists for standard genome sequencing and annotation.</title>
        <authorList>
            <consortium name="The Broad Institute Genomics Platform"/>
            <consortium name="The Broad Institute Genome Sequencing Center for Infectious Disease"/>
            <person name="Wu L."/>
            <person name="Ma J."/>
        </authorList>
    </citation>
    <scope>NUCLEOTIDE SEQUENCE [LARGE SCALE GENOMIC DNA]</scope>
    <source>
        <strain evidence="3">CGMCC 1.13681</strain>
    </source>
</reference>
<protein>
    <submittedName>
        <fullName evidence="2">Uncharacterized protein</fullName>
    </submittedName>
</protein>
<evidence type="ECO:0000313" key="3">
    <source>
        <dbReference type="Proteomes" id="UP001596413"/>
    </source>
</evidence>
<keyword evidence="3" id="KW-1185">Reference proteome</keyword>
<organism evidence="2 3">
    <name type="scientific">Streptomyces polyrhachis</name>
    <dbReference type="NCBI Taxonomy" id="1282885"/>
    <lineage>
        <taxon>Bacteria</taxon>
        <taxon>Bacillati</taxon>
        <taxon>Actinomycetota</taxon>
        <taxon>Actinomycetes</taxon>
        <taxon>Kitasatosporales</taxon>
        <taxon>Streptomycetaceae</taxon>
        <taxon>Streptomyces</taxon>
    </lineage>
</organism>
<proteinExistence type="predicted"/>
<evidence type="ECO:0000313" key="2">
    <source>
        <dbReference type="EMBL" id="MFC7220249.1"/>
    </source>
</evidence>
<name>A0ABW2GJE4_9ACTN</name>
<dbReference type="EMBL" id="JBHSZO010000031">
    <property type="protein sequence ID" value="MFC7220249.1"/>
    <property type="molecule type" value="Genomic_DNA"/>
</dbReference>
<feature type="transmembrane region" description="Helical" evidence="1">
    <location>
        <begin position="87"/>
        <end position="109"/>
    </location>
</feature>
<evidence type="ECO:0000256" key="1">
    <source>
        <dbReference type="SAM" id="Phobius"/>
    </source>
</evidence>
<feature type="transmembrane region" description="Helical" evidence="1">
    <location>
        <begin position="129"/>
        <end position="146"/>
    </location>
</feature>
<sequence length="211" mass="22214">MEATTEAPTGKTARPWQRHHRGTGSALLCAALLLAAAYPVGGHYAQSTHLVVLLRVFDGPVSLIEWAAAVAAIAMAGAAIRPLPLILCIPILAGGILVLLSGLLPSLLVDDNWTEVETLPAPNGADRRAVLWHGSALIDLLFRVTVIQGGGLNAREWQVACLNGDGEAYALKSTTWATPDRLLLTDAGGRTYTVELAPRTGSPLNPLHHGC</sequence>
<gene>
    <name evidence="2" type="ORF">ACFQLX_19075</name>
</gene>
<dbReference type="Proteomes" id="UP001596413">
    <property type="component" value="Unassembled WGS sequence"/>
</dbReference>
<comment type="caution">
    <text evidence="2">The sequence shown here is derived from an EMBL/GenBank/DDBJ whole genome shotgun (WGS) entry which is preliminary data.</text>
</comment>
<accession>A0ABW2GJE4</accession>
<dbReference type="RefSeq" id="WP_386416807.1">
    <property type="nucleotide sequence ID" value="NZ_JBHSZO010000031.1"/>
</dbReference>
<keyword evidence="1" id="KW-0472">Membrane</keyword>
<keyword evidence="1" id="KW-1133">Transmembrane helix</keyword>